<keyword evidence="3" id="KW-1185">Reference proteome</keyword>
<organism evidence="2 3">
    <name type="scientific">Hondaea fermentalgiana</name>
    <dbReference type="NCBI Taxonomy" id="2315210"/>
    <lineage>
        <taxon>Eukaryota</taxon>
        <taxon>Sar</taxon>
        <taxon>Stramenopiles</taxon>
        <taxon>Bigyra</taxon>
        <taxon>Labyrinthulomycetes</taxon>
        <taxon>Thraustochytrida</taxon>
        <taxon>Thraustochytriidae</taxon>
        <taxon>Hondaea</taxon>
    </lineage>
</organism>
<evidence type="ECO:0000256" key="1">
    <source>
        <dbReference type="SAM" id="MobiDB-lite"/>
    </source>
</evidence>
<proteinExistence type="predicted"/>
<name>A0A2R5GUM9_9STRA</name>
<dbReference type="AlphaFoldDB" id="A0A2R5GUM9"/>
<dbReference type="EMBL" id="BEYU01000202">
    <property type="protein sequence ID" value="GBG34577.1"/>
    <property type="molecule type" value="Genomic_DNA"/>
</dbReference>
<dbReference type="Proteomes" id="UP000241890">
    <property type="component" value="Unassembled WGS sequence"/>
</dbReference>
<dbReference type="InParanoid" id="A0A2R5GUM9"/>
<evidence type="ECO:0000313" key="3">
    <source>
        <dbReference type="Proteomes" id="UP000241890"/>
    </source>
</evidence>
<feature type="region of interest" description="Disordered" evidence="1">
    <location>
        <begin position="1"/>
        <end position="50"/>
    </location>
</feature>
<comment type="caution">
    <text evidence="2">The sequence shown here is derived from an EMBL/GenBank/DDBJ whole genome shotgun (WGS) entry which is preliminary data.</text>
</comment>
<reference evidence="2 3" key="1">
    <citation type="submission" date="2017-12" db="EMBL/GenBank/DDBJ databases">
        <title>Sequencing, de novo assembly and annotation of complete genome of a new Thraustochytrid species, strain FCC1311.</title>
        <authorList>
            <person name="Sedici K."/>
            <person name="Godart F."/>
            <person name="Aiese Cigliano R."/>
            <person name="Sanseverino W."/>
            <person name="Barakat M."/>
            <person name="Ortet P."/>
            <person name="Marechal E."/>
            <person name="Cagnac O."/>
            <person name="Amato A."/>
        </authorList>
    </citation>
    <scope>NUCLEOTIDE SEQUENCE [LARGE SCALE GENOMIC DNA]</scope>
</reference>
<evidence type="ECO:0000313" key="2">
    <source>
        <dbReference type="EMBL" id="GBG34577.1"/>
    </source>
</evidence>
<sequence length="276" mass="30853">MPRRVAGDDAGQGGRGGGGKRKKVNSMDLLQQQHQQQQQQQQQQQHQQQQHMAMNMMNFVPLFSPNASPTDVARVLGLSPHEVPIATHASHDYEPVAIFTQKVRTRIAEILAPAHQQEIMMHDYPTAAGIPKKVSKKKRNQAPAQPVAQQQHYPDPHMNYASAAMQRPMDMAMHQHHHQPHAHHMGGETDVSGVGAGDDSKKPRAKFPHEYGELLRNEITKNPQTKPKELQSWLKAVLVEKNGGRLPADFPDDKKIATKIANLKTSLRKRTEAAAR</sequence>
<protein>
    <submittedName>
        <fullName evidence="2">Uncharacterized protein</fullName>
    </submittedName>
</protein>
<gene>
    <name evidence="2" type="ORF">FCC1311_107982</name>
</gene>
<accession>A0A2R5GUM9</accession>
<feature type="compositionally biased region" description="Low complexity" evidence="1">
    <location>
        <begin position="31"/>
        <end position="50"/>
    </location>
</feature>